<reference evidence="3" key="1">
    <citation type="submission" date="2016-04" db="EMBL/GenBank/DDBJ databases">
        <authorList>
            <person name="Calderon-Fernandez G.M.Sr."/>
        </authorList>
    </citation>
    <scope>NUCLEOTIDE SEQUENCE</scope>
    <source>
        <strain evidence="3">Int1</strain>
        <tissue evidence="3">Integument</tissue>
    </source>
</reference>
<protein>
    <submittedName>
        <fullName evidence="3">15-hydroxyprostaglandin dehydrogenase</fullName>
    </submittedName>
</protein>
<feature type="signal peptide" evidence="2">
    <location>
        <begin position="1"/>
        <end position="21"/>
    </location>
</feature>
<feature type="compositionally biased region" description="Basic and acidic residues" evidence="1">
    <location>
        <begin position="130"/>
        <end position="140"/>
    </location>
</feature>
<feature type="region of interest" description="Disordered" evidence="1">
    <location>
        <begin position="98"/>
        <end position="189"/>
    </location>
</feature>
<feature type="compositionally biased region" description="Polar residues" evidence="1">
    <location>
        <begin position="113"/>
        <end position="126"/>
    </location>
</feature>
<evidence type="ECO:0000313" key="3">
    <source>
        <dbReference type="EMBL" id="JAS03096.1"/>
    </source>
</evidence>
<feature type="chain" id="PRO_5007824317" evidence="2">
    <location>
        <begin position="22"/>
        <end position="262"/>
    </location>
</feature>
<reference evidence="3" key="2">
    <citation type="journal article" date="2017" name="J. Med. Entomol.">
        <title>Transcriptome Analysis of the Triatoma infestans (Hemiptera: Reduviidae) Integument.</title>
        <authorList>
            <person name="Calderon-Fernandez G.M."/>
            <person name="Moriconi D.E."/>
            <person name="Dulbecco A.B."/>
            <person name="Juarez M.P."/>
        </authorList>
    </citation>
    <scope>NUCLEOTIDE SEQUENCE</scope>
    <source>
        <strain evidence="3">Int1</strain>
        <tissue evidence="3">Integument</tissue>
    </source>
</reference>
<feature type="compositionally biased region" description="Low complexity" evidence="1">
    <location>
        <begin position="70"/>
        <end position="82"/>
    </location>
</feature>
<evidence type="ECO:0000256" key="1">
    <source>
        <dbReference type="SAM" id="MobiDB-lite"/>
    </source>
</evidence>
<feature type="region of interest" description="Disordered" evidence="1">
    <location>
        <begin position="35"/>
        <end position="85"/>
    </location>
</feature>
<accession>A0A161ML50</accession>
<organism evidence="3">
    <name type="scientific">Triatoma infestans</name>
    <name type="common">Assassin bug</name>
    <dbReference type="NCBI Taxonomy" id="30076"/>
    <lineage>
        <taxon>Eukaryota</taxon>
        <taxon>Metazoa</taxon>
        <taxon>Ecdysozoa</taxon>
        <taxon>Arthropoda</taxon>
        <taxon>Hexapoda</taxon>
        <taxon>Insecta</taxon>
        <taxon>Pterygota</taxon>
        <taxon>Neoptera</taxon>
        <taxon>Paraneoptera</taxon>
        <taxon>Hemiptera</taxon>
        <taxon>Heteroptera</taxon>
        <taxon>Panheteroptera</taxon>
        <taxon>Cimicomorpha</taxon>
        <taxon>Reduviidae</taxon>
        <taxon>Triatominae</taxon>
        <taxon>Triatoma</taxon>
    </lineage>
</organism>
<evidence type="ECO:0000256" key="2">
    <source>
        <dbReference type="SAM" id="SignalP"/>
    </source>
</evidence>
<name>A0A161ML50_TRIIF</name>
<dbReference type="AlphaFoldDB" id="A0A161ML50"/>
<keyword evidence="2" id="KW-0732">Signal</keyword>
<proteinExistence type="predicted"/>
<feature type="region of interest" description="Disordered" evidence="1">
    <location>
        <begin position="237"/>
        <end position="262"/>
    </location>
</feature>
<sequence>MIMSFTCLLLAACCITTGVQGRLIWPFNDPFQEIFHPSGGGGSGGSSSPPESSPDTATSLQKAPAEAPTDDTSAASKSASKTSETEIRKLIEEELKKYQASSGKSDNLKKYSLDSSSDTAKTTTENPADLLRRIVAEELAKALPQTPPTTSSSSPSSPPEPLWKQWANTKNWAKQPGPDGQAAPGFIGTLKSRYGTGGYGSGGYPGPASGAAPPSGSPGWVWSQIAYKWASKDPTVIPPSQIVDGGDWETVLPPKKTAPAKS</sequence>
<dbReference type="EMBL" id="GEMB01000011">
    <property type="protein sequence ID" value="JAS03096.1"/>
    <property type="molecule type" value="Transcribed_RNA"/>
</dbReference>